<dbReference type="Proteomes" id="UP000317646">
    <property type="component" value="Unassembled WGS sequence"/>
</dbReference>
<proteinExistence type="predicted"/>
<dbReference type="Gene3D" id="3.40.50.12370">
    <property type="match status" value="1"/>
</dbReference>
<dbReference type="EMBL" id="RCYZ01000016">
    <property type="protein sequence ID" value="TPG58436.1"/>
    <property type="molecule type" value="Genomic_DNA"/>
</dbReference>
<reference evidence="2 3" key="1">
    <citation type="journal article" date="2019" name="Environ. Microbiol.">
        <title>Species interactions and distinct microbial communities in high Arctic permafrost affected cryosols are associated with the CH4 and CO2 gas fluxes.</title>
        <authorList>
            <person name="Altshuler I."/>
            <person name="Hamel J."/>
            <person name="Turney S."/>
            <person name="Magnuson E."/>
            <person name="Levesque R."/>
            <person name="Greer C."/>
            <person name="Whyte L.G."/>
        </authorList>
    </citation>
    <scope>NUCLEOTIDE SEQUENCE [LARGE SCALE GENOMIC DNA]</scope>
    <source>
        <strain evidence="2 3">S9.2P</strain>
    </source>
</reference>
<dbReference type="InterPro" id="IPR006016">
    <property type="entry name" value="UspA"/>
</dbReference>
<protein>
    <submittedName>
        <fullName evidence="2">Universal stress protein</fullName>
    </submittedName>
</protein>
<dbReference type="CDD" id="cd00293">
    <property type="entry name" value="USP-like"/>
    <property type="match status" value="1"/>
</dbReference>
<feature type="domain" description="UspA" evidence="1">
    <location>
        <begin position="148"/>
        <end position="273"/>
    </location>
</feature>
<dbReference type="AlphaFoldDB" id="A0A502GBN2"/>
<comment type="caution">
    <text evidence="2">The sequence shown here is derived from an EMBL/GenBank/DDBJ whole genome shotgun (WGS) entry which is preliminary data.</text>
</comment>
<accession>A0A502GBN2</accession>
<evidence type="ECO:0000259" key="1">
    <source>
        <dbReference type="Pfam" id="PF00582"/>
    </source>
</evidence>
<evidence type="ECO:0000313" key="3">
    <source>
        <dbReference type="Proteomes" id="UP000317646"/>
    </source>
</evidence>
<dbReference type="Pfam" id="PF00582">
    <property type="entry name" value="Usp"/>
    <property type="match status" value="1"/>
</dbReference>
<evidence type="ECO:0000313" key="2">
    <source>
        <dbReference type="EMBL" id="TPG58436.1"/>
    </source>
</evidence>
<dbReference type="SUPFAM" id="SSF52402">
    <property type="entry name" value="Adenine nucleotide alpha hydrolases-like"/>
    <property type="match status" value="1"/>
</dbReference>
<keyword evidence="3" id="KW-1185">Reference proteome</keyword>
<name>A0A502GBN2_9BACT</name>
<gene>
    <name evidence="2" type="ORF">EAH73_22295</name>
</gene>
<dbReference type="RefSeq" id="WP_140469662.1">
    <property type="nucleotide sequence ID" value="NZ_RCYZ01000016.1"/>
</dbReference>
<sequence length="306" mass="31721">MALTLVVFAGFYAAARHAERYADTLGQALAGKLVLLHVNRAALFDPYLIVGERFRQAELATEADTTAALHRQAAELRTPATVVVTTDLLPVIARDLAAGYHPALFVLSQPDPEHPAAGVVADCAELLRAGQHALLVVPAHAPAGQAPRRILVAADREAFALAPAARPLHALLALPGTGLVVAHVSSGVEDDSGCAAALRAVQDSGLVDGLPTPEVRGYLKDNYAEGVLAAVRDTQADLVVVFARQRSYLGELFHRSVTARLLSDCPVPVLVLPTAASTAPAAQAPASSVTAAQYASVVLTGLSPAA</sequence>
<dbReference type="OrthoDB" id="871451at2"/>
<organism evidence="2 3">
    <name type="scientific">Hymenobacter nivis</name>
    <dbReference type="NCBI Taxonomy" id="1850093"/>
    <lineage>
        <taxon>Bacteria</taxon>
        <taxon>Pseudomonadati</taxon>
        <taxon>Bacteroidota</taxon>
        <taxon>Cytophagia</taxon>
        <taxon>Cytophagales</taxon>
        <taxon>Hymenobacteraceae</taxon>
        <taxon>Hymenobacter</taxon>
    </lineage>
</organism>